<protein>
    <submittedName>
        <fullName evidence="3">Rhodanese-like domain containing protein</fullName>
    </submittedName>
</protein>
<dbReference type="EMBL" id="JXTB01000307">
    <property type="protein sequence ID" value="PON46685.1"/>
    <property type="molecule type" value="Genomic_DNA"/>
</dbReference>
<keyword evidence="1" id="KW-0812">Transmembrane</keyword>
<proteinExistence type="predicted"/>
<dbReference type="AlphaFoldDB" id="A0A2P5BD24"/>
<keyword evidence="1" id="KW-1133">Transmembrane helix</keyword>
<feature type="domain" description="Rhodanese" evidence="2">
    <location>
        <begin position="118"/>
        <end position="179"/>
    </location>
</feature>
<dbReference type="PANTHER" id="PTHR34209:SF3">
    <property type="entry name" value="RHODANESE_CELL CYCLE CONTROL PHOSPHATASE SUPERFAMILY PROTEIN"/>
    <property type="match status" value="1"/>
</dbReference>
<evidence type="ECO:0000259" key="2">
    <source>
        <dbReference type="PROSITE" id="PS50206"/>
    </source>
</evidence>
<sequence length="417" mass="45219">MQWMVPLVYIAVEGFEESLGFDPNDPIVPFVLLVGTSATLWVFFWVVTYSGYAGDLSPQLTLEILTETENAILREKDRISDDLRAARFCYASVNLLEVYGSQRKLFKNGRDLENTLTAAVIQNLKIVHDRSKVIVLDADGSHSKGIARSLRKLGVKASQPYLVQGGFQSWVKQGLHIKELKLESTLTEAEAILEDIKPSPVQALGYGVQLFATGVFLNTGAFDCPMGAEKSISANLVNEHSCQNGPDYIVCKYYVQWNSSSGDLYKNSSIGGFELKYIENSDLSATENGVVFIDQLNESENVLSGSAEPEAITAIDITSESSTSVAPSVSLDVKGFDANDVVDVAIGKLFSTFDQIGELAGNKLMNFSSGLKESTGEAGVAAVDVLRRTIVGVEDALTNGISFLLYSYQAPPEISSS</sequence>
<evidence type="ECO:0000313" key="4">
    <source>
        <dbReference type="Proteomes" id="UP000237105"/>
    </source>
</evidence>
<organism evidence="3 4">
    <name type="scientific">Parasponia andersonii</name>
    <name type="common">Sponia andersonii</name>
    <dbReference type="NCBI Taxonomy" id="3476"/>
    <lineage>
        <taxon>Eukaryota</taxon>
        <taxon>Viridiplantae</taxon>
        <taxon>Streptophyta</taxon>
        <taxon>Embryophyta</taxon>
        <taxon>Tracheophyta</taxon>
        <taxon>Spermatophyta</taxon>
        <taxon>Magnoliopsida</taxon>
        <taxon>eudicotyledons</taxon>
        <taxon>Gunneridae</taxon>
        <taxon>Pentapetalae</taxon>
        <taxon>rosids</taxon>
        <taxon>fabids</taxon>
        <taxon>Rosales</taxon>
        <taxon>Cannabaceae</taxon>
        <taxon>Parasponia</taxon>
    </lineage>
</organism>
<comment type="caution">
    <text evidence="3">The sequence shown here is derived from an EMBL/GenBank/DDBJ whole genome shotgun (WGS) entry which is preliminary data.</text>
</comment>
<keyword evidence="4" id="KW-1185">Reference proteome</keyword>
<dbReference type="InterPro" id="IPR044690">
    <property type="entry name" value="CAS_plant"/>
</dbReference>
<evidence type="ECO:0000256" key="1">
    <source>
        <dbReference type="SAM" id="Phobius"/>
    </source>
</evidence>
<dbReference type="Proteomes" id="UP000237105">
    <property type="component" value="Unassembled WGS sequence"/>
</dbReference>
<dbReference type="InterPro" id="IPR036873">
    <property type="entry name" value="Rhodanese-like_dom_sf"/>
</dbReference>
<dbReference type="SUPFAM" id="SSF52821">
    <property type="entry name" value="Rhodanese/Cell cycle control phosphatase"/>
    <property type="match status" value="1"/>
</dbReference>
<dbReference type="PANTHER" id="PTHR34209">
    <property type="entry name" value="RHODANESE/CELL CYCLE CONTROL PHOSPHATASE SUPERFAMILY PROTEIN"/>
    <property type="match status" value="1"/>
</dbReference>
<dbReference type="PROSITE" id="PS50206">
    <property type="entry name" value="RHODANESE_3"/>
    <property type="match status" value="1"/>
</dbReference>
<dbReference type="Gene3D" id="3.40.250.10">
    <property type="entry name" value="Rhodanese-like domain"/>
    <property type="match status" value="1"/>
</dbReference>
<dbReference type="GO" id="GO:0071277">
    <property type="term" value="P:cellular response to calcium ion"/>
    <property type="evidence" value="ECO:0007669"/>
    <property type="project" value="InterPro"/>
</dbReference>
<dbReference type="STRING" id="3476.A0A2P5BD24"/>
<dbReference type="GO" id="GO:0009704">
    <property type="term" value="P:de-etiolation"/>
    <property type="evidence" value="ECO:0007669"/>
    <property type="project" value="InterPro"/>
</dbReference>
<dbReference type="OrthoDB" id="551300at2759"/>
<reference evidence="4" key="1">
    <citation type="submission" date="2016-06" db="EMBL/GenBank/DDBJ databases">
        <title>Parallel loss of symbiosis genes in relatives of nitrogen-fixing non-legume Parasponia.</title>
        <authorList>
            <person name="Van Velzen R."/>
            <person name="Holmer R."/>
            <person name="Bu F."/>
            <person name="Rutten L."/>
            <person name="Van Zeijl A."/>
            <person name="Liu W."/>
            <person name="Santuari L."/>
            <person name="Cao Q."/>
            <person name="Sharma T."/>
            <person name="Shen D."/>
            <person name="Roswanjaya Y."/>
            <person name="Wardhani T."/>
            <person name="Kalhor M.S."/>
            <person name="Jansen J."/>
            <person name="Van den Hoogen J."/>
            <person name="Gungor B."/>
            <person name="Hartog M."/>
            <person name="Hontelez J."/>
            <person name="Verver J."/>
            <person name="Yang W.-C."/>
            <person name="Schijlen E."/>
            <person name="Repin R."/>
            <person name="Schilthuizen M."/>
            <person name="Schranz E."/>
            <person name="Heidstra R."/>
            <person name="Miyata K."/>
            <person name="Fedorova E."/>
            <person name="Kohlen W."/>
            <person name="Bisseling T."/>
            <person name="Smit S."/>
            <person name="Geurts R."/>
        </authorList>
    </citation>
    <scope>NUCLEOTIDE SEQUENCE [LARGE SCALE GENOMIC DNA]</scope>
    <source>
        <strain evidence="4">cv. WU1-14</strain>
    </source>
</reference>
<evidence type="ECO:0000313" key="3">
    <source>
        <dbReference type="EMBL" id="PON46685.1"/>
    </source>
</evidence>
<name>A0A2P5BD24_PARAD</name>
<keyword evidence="1" id="KW-0472">Membrane</keyword>
<accession>A0A2P5BD24</accession>
<gene>
    <name evidence="3" type="ORF">PanWU01x14_249810</name>
</gene>
<feature type="transmembrane region" description="Helical" evidence="1">
    <location>
        <begin position="27"/>
        <end position="47"/>
    </location>
</feature>
<dbReference type="GO" id="GO:0090333">
    <property type="term" value="P:regulation of stomatal closure"/>
    <property type="evidence" value="ECO:0007669"/>
    <property type="project" value="InterPro"/>
</dbReference>
<dbReference type="InterPro" id="IPR001763">
    <property type="entry name" value="Rhodanese-like_dom"/>
</dbReference>